<dbReference type="KEGG" id="mel:Metbo_1545"/>
<keyword evidence="1" id="KW-0472">Membrane</keyword>
<keyword evidence="4" id="KW-1185">Reference proteome</keyword>
<organism evidence="3 4">
    <name type="scientific">Methanobacterium lacus (strain AL-21)</name>
    <dbReference type="NCBI Taxonomy" id="877455"/>
    <lineage>
        <taxon>Archaea</taxon>
        <taxon>Methanobacteriati</taxon>
        <taxon>Methanobacteriota</taxon>
        <taxon>Methanomada group</taxon>
        <taxon>Methanobacteria</taxon>
        <taxon>Methanobacteriales</taxon>
        <taxon>Methanobacteriaceae</taxon>
        <taxon>Methanobacterium</taxon>
    </lineage>
</organism>
<dbReference type="GeneID" id="10278001"/>
<dbReference type="eggNOG" id="arCOG01917">
    <property type="taxonomic scope" value="Archaea"/>
</dbReference>
<dbReference type="EMBL" id="CP002551">
    <property type="protein sequence ID" value="ADZ09775.1"/>
    <property type="molecule type" value="Genomic_DNA"/>
</dbReference>
<gene>
    <name evidence="3" type="ordered locus">Metbo_1545</name>
</gene>
<dbReference type="Pfam" id="PF13248">
    <property type="entry name" value="Zn_ribbon_3"/>
    <property type="match status" value="1"/>
</dbReference>
<keyword evidence="1" id="KW-0812">Transmembrane</keyword>
<dbReference type="HOGENOM" id="CLU_081297_3_1_2"/>
<dbReference type="Proteomes" id="UP000007490">
    <property type="component" value="Chromosome"/>
</dbReference>
<feature type="transmembrane region" description="Helical" evidence="1">
    <location>
        <begin position="44"/>
        <end position="61"/>
    </location>
</feature>
<proteinExistence type="predicted"/>
<evidence type="ECO:0000256" key="1">
    <source>
        <dbReference type="SAM" id="Phobius"/>
    </source>
</evidence>
<dbReference type="AlphaFoldDB" id="F0T8U7"/>
<evidence type="ECO:0000259" key="2">
    <source>
        <dbReference type="Pfam" id="PF13248"/>
    </source>
</evidence>
<reference evidence="4" key="1">
    <citation type="submission" date="2011-02" db="EMBL/GenBank/DDBJ databases">
        <title>Complete sequence of Methanobacterium sp. AL-21.</title>
        <authorList>
            <consortium name="US DOE Joint Genome Institute"/>
            <person name="Lucas S."/>
            <person name="Copeland A."/>
            <person name="Lapidus A."/>
            <person name="Cheng J.-F."/>
            <person name="Goodwin L."/>
            <person name="Pitluck S."/>
            <person name="Chertkov O."/>
            <person name="Detter J.C."/>
            <person name="Han C."/>
            <person name="Tapia R."/>
            <person name="Land M."/>
            <person name="Hauser L."/>
            <person name="Kyrpides N."/>
            <person name="Ivanova N."/>
            <person name="Mikhailova N."/>
            <person name="Pagani I."/>
            <person name="Cadillo-Quiroz H."/>
            <person name="Imachi H."/>
            <person name="Zinder S."/>
            <person name="Liu W."/>
            <person name="Woyke T."/>
        </authorList>
    </citation>
    <scope>NUCLEOTIDE SEQUENCE [LARGE SCALE GENOMIC DNA]</scope>
    <source>
        <strain evidence="4">AL-21</strain>
    </source>
</reference>
<dbReference type="eggNOG" id="arCOG03293">
    <property type="taxonomic scope" value="Archaea"/>
</dbReference>
<name>F0T8U7_METLA</name>
<keyword evidence="1" id="KW-1133">Transmembrane helix</keyword>
<sequence length="116" mass="12854">MVVGTKYCSNCGQQIDEEAEVCPECGVRQARPVYREVVYQQKNPGLAAVLSALFVGFGQIYNGQIAKGLIMMVLYFFSILLVLVLIGLITTPLIWIFGIYDAYNTAKRINDGEIVV</sequence>
<reference evidence="3 4" key="2">
    <citation type="journal article" date="2014" name="Int. J. Syst. Evol. Microbiol.">
        <title>Methanobacterium paludis sp. nov. and a novel strain of Methanobacterium lacus isolated from northern peatlands.</title>
        <authorList>
            <person name="Cadillo-Quiroz H."/>
            <person name="Brauer S.L."/>
            <person name="Goodson N."/>
            <person name="Yavitt J.B."/>
            <person name="Zinder S.H."/>
        </authorList>
    </citation>
    <scope>NUCLEOTIDE SEQUENCE [LARGE SCALE GENOMIC DNA]</scope>
    <source>
        <strain evidence="3 4">AL-21</strain>
    </source>
</reference>
<accession>F0T8U7</accession>
<dbReference type="STRING" id="877455.Metbo_1545"/>
<evidence type="ECO:0000313" key="4">
    <source>
        <dbReference type="Proteomes" id="UP000007490"/>
    </source>
</evidence>
<feature type="domain" description="Putative zinc-ribbon" evidence="2">
    <location>
        <begin position="5"/>
        <end position="28"/>
    </location>
</feature>
<protein>
    <submittedName>
        <fullName evidence="3">TM2 domain-containing protein</fullName>
    </submittedName>
</protein>
<evidence type="ECO:0000313" key="3">
    <source>
        <dbReference type="EMBL" id="ADZ09775.1"/>
    </source>
</evidence>
<feature type="transmembrane region" description="Helical" evidence="1">
    <location>
        <begin position="73"/>
        <end position="97"/>
    </location>
</feature>
<dbReference type="RefSeq" id="WP_013645126.1">
    <property type="nucleotide sequence ID" value="NC_015216.1"/>
</dbReference>
<dbReference type="InterPro" id="IPR059113">
    <property type="entry name" value="Znf_ribbon"/>
</dbReference>